<evidence type="ECO:0000313" key="6">
    <source>
        <dbReference type="EMBL" id="PAT35814.1"/>
    </source>
</evidence>
<keyword evidence="3" id="KW-0028">Amino-acid biosynthesis</keyword>
<dbReference type="Gene3D" id="3.40.640.10">
    <property type="entry name" value="Type I PLP-dependent aspartate aminotransferase-like (Major domain)"/>
    <property type="match status" value="1"/>
</dbReference>
<accession>A0A2A2ADL1</accession>
<dbReference type="EMBL" id="NSJF01000001">
    <property type="protein sequence ID" value="PAT35814.1"/>
    <property type="molecule type" value="Genomic_DNA"/>
</dbReference>
<dbReference type="GO" id="GO:0071266">
    <property type="term" value="P:'de novo' L-methionine biosynthetic process"/>
    <property type="evidence" value="ECO:0007669"/>
    <property type="project" value="UniProtKB-UniRule"/>
</dbReference>
<dbReference type="GO" id="GO:0071268">
    <property type="term" value="P:homocysteine biosynthetic process"/>
    <property type="evidence" value="ECO:0007669"/>
    <property type="project" value="InterPro"/>
</dbReference>
<keyword evidence="3" id="KW-0808">Transferase</keyword>
<dbReference type="PANTHER" id="PTHR11808">
    <property type="entry name" value="TRANS-SULFURATION ENZYME FAMILY MEMBER"/>
    <property type="match status" value="1"/>
</dbReference>
<dbReference type="InterPro" id="IPR015424">
    <property type="entry name" value="PyrdxlP-dep_Trfase"/>
</dbReference>
<dbReference type="PROSITE" id="PS00868">
    <property type="entry name" value="CYS_MET_METAB_PP"/>
    <property type="match status" value="1"/>
</dbReference>
<dbReference type="InterPro" id="IPR054542">
    <property type="entry name" value="Cys_met_metab_PP"/>
</dbReference>
<name>A0A2A2ADL1_9BURK</name>
<feature type="modified residue" description="N6-(pyridoxal phosphate)lysine" evidence="3 4">
    <location>
        <position position="221"/>
    </location>
</feature>
<evidence type="ECO:0000256" key="3">
    <source>
        <dbReference type="HAMAP-Rule" id="MF_02056"/>
    </source>
</evidence>
<evidence type="ECO:0000256" key="5">
    <source>
        <dbReference type="RuleBase" id="RU362118"/>
    </source>
</evidence>
<dbReference type="PIRSF" id="PIRSF001434">
    <property type="entry name" value="CGS"/>
    <property type="match status" value="1"/>
</dbReference>
<dbReference type="GO" id="GO:0019346">
    <property type="term" value="P:transsulfuration"/>
    <property type="evidence" value="ECO:0007669"/>
    <property type="project" value="InterPro"/>
</dbReference>
<comment type="function">
    <text evidence="3">Catalyzes the formation of L-homocysteine from O-succinyl-L-homoserine (OSHS) and hydrogen sulfide.</text>
</comment>
<dbReference type="AlphaFoldDB" id="A0A2A2ADL1"/>
<dbReference type="GO" id="GO:0005737">
    <property type="term" value="C:cytoplasm"/>
    <property type="evidence" value="ECO:0007669"/>
    <property type="project" value="TreeGrafter"/>
</dbReference>
<keyword evidence="2 3" id="KW-0663">Pyridoxal phosphate</keyword>
<keyword evidence="3" id="KW-0486">Methionine biosynthesis</keyword>
<evidence type="ECO:0000256" key="4">
    <source>
        <dbReference type="PIRSR" id="PIRSR001434-2"/>
    </source>
</evidence>
<dbReference type="Pfam" id="PF01053">
    <property type="entry name" value="Cys_Met_Meta_PP"/>
    <property type="match status" value="1"/>
</dbReference>
<reference evidence="6 7" key="1">
    <citation type="submission" date="2017-08" db="EMBL/GenBank/DDBJ databases">
        <title>WGS of Clinical strains of the CDC Group NO-1 linked to zoonotic infections in humans.</title>
        <authorList>
            <person name="Bernier A.-M."/>
            <person name="Bernard K."/>
        </authorList>
    </citation>
    <scope>NUCLEOTIDE SEQUENCE [LARGE SCALE GENOMIC DNA]</scope>
    <source>
        <strain evidence="6 7">NML03-0146</strain>
    </source>
</reference>
<comment type="pathway">
    <text evidence="3">Amino-acid biosynthesis; L-methionine biosynthesis via de novo pathway; L-homocysteine from O-succinyl-L-homoserine: step 1/1.</text>
</comment>
<protein>
    <recommendedName>
        <fullName evidence="3">O-succinylhomoserine sulfhydrylase</fullName>
        <shortName evidence="3">OSH sulfhydrylase</shortName>
        <shortName evidence="3">OSHS sulfhydrylase</shortName>
        <ecNumber evidence="3">2.5.1.-</ecNumber>
    </recommendedName>
</protein>
<dbReference type="NCBIfam" id="NF006003">
    <property type="entry name" value="PRK08133.1"/>
    <property type="match status" value="1"/>
</dbReference>
<evidence type="ECO:0000256" key="2">
    <source>
        <dbReference type="ARBA" id="ARBA00022898"/>
    </source>
</evidence>
<dbReference type="InterPro" id="IPR015421">
    <property type="entry name" value="PyrdxlP-dep_Trfase_major"/>
</dbReference>
<dbReference type="GO" id="GO:0016765">
    <property type="term" value="F:transferase activity, transferring alkyl or aryl (other than methyl) groups"/>
    <property type="evidence" value="ECO:0007669"/>
    <property type="project" value="UniProtKB-UniRule"/>
</dbReference>
<comment type="cofactor">
    <cofactor evidence="1 3 5">
        <name>pyridoxal 5'-phosphate</name>
        <dbReference type="ChEBI" id="CHEBI:597326"/>
    </cofactor>
</comment>
<dbReference type="InterPro" id="IPR006234">
    <property type="entry name" value="O-succ-hSer_sulfhydrylase"/>
</dbReference>
<dbReference type="SUPFAM" id="SSF53383">
    <property type="entry name" value="PLP-dependent transferases"/>
    <property type="match status" value="1"/>
</dbReference>
<proteinExistence type="inferred from homology"/>
<organism evidence="6 7">
    <name type="scientific">Vandammella animalimorsus</name>
    <dbReference type="NCBI Taxonomy" id="2029117"/>
    <lineage>
        <taxon>Bacteria</taxon>
        <taxon>Pseudomonadati</taxon>
        <taxon>Pseudomonadota</taxon>
        <taxon>Betaproteobacteria</taxon>
        <taxon>Burkholderiales</taxon>
        <taxon>Comamonadaceae</taxon>
        <taxon>Vandammella</taxon>
    </lineage>
</organism>
<dbReference type="FunFam" id="3.40.640.10:FF:000046">
    <property type="entry name" value="Cystathionine gamma-lyase"/>
    <property type="match status" value="1"/>
</dbReference>
<comment type="caution">
    <text evidence="6">The sequence shown here is derived from an EMBL/GenBank/DDBJ whole genome shotgun (WGS) entry which is preliminary data.</text>
</comment>
<dbReference type="InterPro" id="IPR015422">
    <property type="entry name" value="PyrdxlP-dep_Trfase_small"/>
</dbReference>
<dbReference type="NCBIfam" id="TIGR01325">
    <property type="entry name" value="O_suc_HS_sulf"/>
    <property type="match status" value="1"/>
</dbReference>
<evidence type="ECO:0000256" key="1">
    <source>
        <dbReference type="ARBA" id="ARBA00001933"/>
    </source>
</evidence>
<comment type="subunit">
    <text evidence="3">Homotetramer.</text>
</comment>
<gene>
    <name evidence="3" type="primary">metZ</name>
    <name evidence="6" type="ORF">CK620_00630</name>
</gene>
<dbReference type="RefSeq" id="WP_095548693.1">
    <property type="nucleotide sequence ID" value="NZ_NSJF01000001.1"/>
</dbReference>
<dbReference type="Gene3D" id="3.90.1150.10">
    <property type="entry name" value="Aspartate Aminotransferase, domain 1"/>
    <property type="match status" value="1"/>
</dbReference>
<dbReference type="CDD" id="cd00614">
    <property type="entry name" value="CGS_like"/>
    <property type="match status" value="1"/>
</dbReference>
<dbReference type="EC" id="2.5.1.-" evidence="3"/>
<evidence type="ECO:0000313" key="7">
    <source>
        <dbReference type="Proteomes" id="UP000217999"/>
    </source>
</evidence>
<dbReference type="Proteomes" id="UP000217999">
    <property type="component" value="Unassembled WGS sequence"/>
</dbReference>
<dbReference type="GO" id="GO:0016846">
    <property type="term" value="F:carbon-sulfur lyase activity"/>
    <property type="evidence" value="ECO:0007669"/>
    <property type="project" value="TreeGrafter"/>
</dbReference>
<sequence>MEFPVTDPETSSPLPEGLHRQSLAVRQALAPSQYGEHSEALFLTSSYVQPDAQTSAQRFAGEQPGFTYTRTANPTVTSFEQRLAALEGTECALGTATGMAAIATLAYGLLQSGDHIVASRSMFGSTIRLLGSELQRFGVETSFVSQTDVNEWRQTIRPGRTKLLFAETPTNPLTEVCDIQALADLAHNSGAWLAVDNSFLTPALQQAAALGADFVLHSGTKFLEGQGRVMAGAVCGSHALVEQKLGPYLRTAGFSLSPFNAWVVLKSMETLFVRMQAQSRHALALAQWLEQHPKVGRVHYPGLASHPQHALAMRQQGGAGGAVLAFEVPGQSPEQLRANAFAVIDQCQLLSRTTNLGDVKTTISHPATTSHGRLSEAQRQAAGIGQGLLRISVGLEHPDDLQRDLQRGLQAL</sequence>
<dbReference type="HAMAP" id="MF_02056">
    <property type="entry name" value="MetZ"/>
    <property type="match status" value="1"/>
</dbReference>
<dbReference type="PANTHER" id="PTHR11808:SF80">
    <property type="entry name" value="CYSTATHIONINE GAMMA-LYASE"/>
    <property type="match status" value="1"/>
</dbReference>
<dbReference type="InterPro" id="IPR000277">
    <property type="entry name" value="Cys/Met-Metab_PyrdxlP-dep_enz"/>
</dbReference>
<comment type="similarity">
    <text evidence="3">Belongs to the trans-sulfuration enzymes family. MetZ subfamily.</text>
</comment>
<dbReference type="GO" id="GO:0030170">
    <property type="term" value="F:pyridoxal phosphate binding"/>
    <property type="evidence" value="ECO:0007669"/>
    <property type="project" value="UniProtKB-UniRule"/>
</dbReference>
<dbReference type="UniPathway" id="UPA00051">
    <property type="reaction ID" value="UER00449"/>
</dbReference>
<comment type="catalytic activity">
    <reaction evidence="3">
        <text>O-succinyl-L-homoserine + hydrogen sulfide = L-homocysteine + succinate</text>
        <dbReference type="Rhea" id="RHEA:27826"/>
        <dbReference type="ChEBI" id="CHEBI:29919"/>
        <dbReference type="ChEBI" id="CHEBI:30031"/>
        <dbReference type="ChEBI" id="CHEBI:57661"/>
        <dbReference type="ChEBI" id="CHEBI:58199"/>
    </reaction>
</comment>